<evidence type="ECO:0000313" key="8">
    <source>
        <dbReference type="EMBL" id="GBF56935.1"/>
    </source>
</evidence>
<feature type="DNA-binding region" description="H-T-H motif" evidence="5">
    <location>
        <begin position="34"/>
        <end position="53"/>
    </location>
</feature>
<keyword evidence="1" id="KW-0678">Repressor</keyword>
<dbReference type="InterPro" id="IPR039538">
    <property type="entry name" value="BetI_C"/>
</dbReference>
<organism evidence="8 9">
    <name type="scientific">Candidatus Phycosocius bacilliformis</name>
    <dbReference type="NCBI Taxonomy" id="1445552"/>
    <lineage>
        <taxon>Bacteria</taxon>
        <taxon>Pseudomonadati</taxon>
        <taxon>Pseudomonadota</taxon>
        <taxon>Alphaproteobacteria</taxon>
        <taxon>Caulobacterales</taxon>
        <taxon>Caulobacterales incertae sedis</taxon>
        <taxon>Candidatus Phycosocius</taxon>
    </lineage>
</organism>
<dbReference type="GO" id="GO:0000976">
    <property type="term" value="F:transcription cis-regulatory region binding"/>
    <property type="evidence" value="ECO:0007669"/>
    <property type="project" value="TreeGrafter"/>
</dbReference>
<keyword evidence="2" id="KW-0805">Transcription regulation</keyword>
<evidence type="ECO:0000256" key="6">
    <source>
        <dbReference type="SAM" id="MobiDB-lite"/>
    </source>
</evidence>
<dbReference type="InterPro" id="IPR001647">
    <property type="entry name" value="HTH_TetR"/>
</dbReference>
<dbReference type="RefSeq" id="WP_133245691.1">
    <property type="nucleotide sequence ID" value="NZ_BFBR01000001.1"/>
</dbReference>
<evidence type="ECO:0000256" key="4">
    <source>
        <dbReference type="ARBA" id="ARBA00023163"/>
    </source>
</evidence>
<keyword evidence="9" id="KW-1185">Reference proteome</keyword>
<dbReference type="Gene3D" id="1.10.357.10">
    <property type="entry name" value="Tetracycline Repressor, domain 2"/>
    <property type="match status" value="1"/>
</dbReference>
<dbReference type="PANTHER" id="PTHR30055">
    <property type="entry name" value="HTH-TYPE TRANSCRIPTIONAL REGULATOR RUTR"/>
    <property type="match status" value="1"/>
</dbReference>
<protein>
    <submittedName>
        <fullName evidence="8">A-factor receptor protein</fullName>
    </submittedName>
</protein>
<evidence type="ECO:0000259" key="7">
    <source>
        <dbReference type="PROSITE" id="PS50977"/>
    </source>
</evidence>
<dbReference type="Pfam" id="PF13977">
    <property type="entry name" value="TetR_C_6"/>
    <property type="match status" value="1"/>
</dbReference>
<feature type="domain" description="HTH tetR-type" evidence="7">
    <location>
        <begin position="11"/>
        <end position="71"/>
    </location>
</feature>
<dbReference type="PROSITE" id="PS50977">
    <property type="entry name" value="HTH_TETR_2"/>
    <property type="match status" value="1"/>
</dbReference>
<dbReference type="SUPFAM" id="SSF46689">
    <property type="entry name" value="Homeodomain-like"/>
    <property type="match status" value="1"/>
</dbReference>
<dbReference type="OrthoDB" id="9808189at2"/>
<accession>A0A2P2E797</accession>
<dbReference type="Pfam" id="PF00440">
    <property type="entry name" value="TetR_N"/>
    <property type="match status" value="1"/>
</dbReference>
<dbReference type="InterPro" id="IPR050109">
    <property type="entry name" value="HTH-type_TetR-like_transc_reg"/>
</dbReference>
<evidence type="ECO:0000256" key="3">
    <source>
        <dbReference type="ARBA" id="ARBA00023125"/>
    </source>
</evidence>
<dbReference type="FunFam" id="1.10.10.60:FF:000141">
    <property type="entry name" value="TetR family transcriptional regulator"/>
    <property type="match status" value="1"/>
</dbReference>
<dbReference type="Proteomes" id="UP000245086">
    <property type="component" value="Unassembled WGS sequence"/>
</dbReference>
<comment type="caution">
    <text evidence="8">The sequence shown here is derived from an EMBL/GenBank/DDBJ whole genome shotgun (WGS) entry which is preliminary data.</text>
</comment>
<sequence>MPRTVNPLKAEIRRREILDAAQACFERRGFHATSMDQICAEANISPGGLYRYFPSKEAIIAAMADDERRAATLSFDEVRASDHFLLALSELCERFVEVYAEPNRAAFAAELMAEAVRNPKFATVARETEAKIRQEVAALLEVGQKSGQVEATLDPAEAAAVLMAAADGLGLRMTFMNDFSAAEAAQALKNLVLRYLNPVATPVNPSPKKANPAVKPFGASNDA</sequence>
<evidence type="ECO:0000256" key="1">
    <source>
        <dbReference type="ARBA" id="ARBA00022491"/>
    </source>
</evidence>
<dbReference type="AlphaFoldDB" id="A0A2P2E797"/>
<dbReference type="InterPro" id="IPR023772">
    <property type="entry name" value="DNA-bd_HTH_TetR-type_CS"/>
</dbReference>
<dbReference type="PROSITE" id="PS01081">
    <property type="entry name" value="HTH_TETR_1"/>
    <property type="match status" value="1"/>
</dbReference>
<feature type="region of interest" description="Disordered" evidence="6">
    <location>
        <begin position="204"/>
        <end position="223"/>
    </location>
</feature>
<evidence type="ECO:0000313" key="9">
    <source>
        <dbReference type="Proteomes" id="UP000245086"/>
    </source>
</evidence>
<evidence type="ECO:0000256" key="2">
    <source>
        <dbReference type="ARBA" id="ARBA00023015"/>
    </source>
</evidence>
<dbReference type="Gene3D" id="1.10.10.60">
    <property type="entry name" value="Homeodomain-like"/>
    <property type="match status" value="1"/>
</dbReference>
<dbReference type="InterPro" id="IPR009057">
    <property type="entry name" value="Homeodomain-like_sf"/>
</dbReference>
<evidence type="ECO:0000256" key="5">
    <source>
        <dbReference type="PROSITE-ProRule" id="PRU00335"/>
    </source>
</evidence>
<dbReference type="EMBL" id="BFBR01000001">
    <property type="protein sequence ID" value="GBF56935.1"/>
    <property type="molecule type" value="Genomic_DNA"/>
</dbReference>
<keyword evidence="3 5" id="KW-0238">DNA-binding</keyword>
<dbReference type="GO" id="GO:0003700">
    <property type="term" value="F:DNA-binding transcription factor activity"/>
    <property type="evidence" value="ECO:0007669"/>
    <property type="project" value="TreeGrafter"/>
</dbReference>
<dbReference type="PRINTS" id="PR00455">
    <property type="entry name" value="HTHTETR"/>
</dbReference>
<reference evidence="8 9" key="1">
    <citation type="journal article" date="2018" name="Genome Announc.">
        <title>Draft Genome Sequence of "Candidatus Phycosocius bacilliformis," an Alphaproteobacterial Ectosymbiont of the Hydrocarbon-Producing Green Alga Botryococcus braunii.</title>
        <authorList>
            <person name="Tanabe Y."/>
            <person name="Yamaguchi H."/>
            <person name="Watanabe M.M."/>
        </authorList>
    </citation>
    <scope>NUCLEOTIDE SEQUENCE [LARGE SCALE GENOMIC DNA]</scope>
    <source>
        <strain evidence="8 9">BOTRYCO-2</strain>
    </source>
</reference>
<proteinExistence type="predicted"/>
<keyword evidence="4" id="KW-0804">Transcription</keyword>
<dbReference type="SUPFAM" id="SSF48498">
    <property type="entry name" value="Tetracyclin repressor-like, C-terminal domain"/>
    <property type="match status" value="1"/>
</dbReference>
<gene>
    <name evidence="8" type="primary">arpA</name>
    <name evidence="8" type="ORF">PbB2_00592</name>
</gene>
<name>A0A2P2E797_9PROT</name>
<dbReference type="InterPro" id="IPR036271">
    <property type="entry name" value="Tet_transcr_reg_TetR-rel_C_sf"/>
</dbReference>
<keyword evidence="8" id="KW-0675">Receptor</keyword>
<dbReference type="PANTHER" id="PTHR30055:SF226">
    <property type="entry name" value="HTH-TYPE TRANSCRIPTIONAL REGULATOR PKSA"/>
    <property type="match status" value="1"/>
</dbReference>